<reference evidence="1 2" key="1">
    <citation type="submission" date="2016-06" db="EMBL/GenBank/DDBJ databases">
        <title>Comparative genomics of the ectomycorrhizal sister species Rhizopogon vinicolor and Rhizopogon vesiculosus (Basidiomycota: Boletales) reveals a divergence of the mating type B locus.</title>
        <authorList>
            <consortium name="DOE Joint Genome Institute"/>
            <person name="Mujic A.B."/>
            <person name="Kuo A."/>
            <person name="Tritt A."/>
            <person name="Lipzen A."/>
            <person name="Chen C."/>
            <person name="Johnson J."/>
            <person name="Sharma A."/>
            <person name="Barry K."/>
            <person name="Grigoriev I.V."/>
            <person name="Spatafora J.W."/>
        </authorList>
    </citation>
    <scope>NUCLEOTIDE SEQUENCE [LARGE SCALE GENOMIC DNA]</scope>
    <source>
        <strain evidence="1 2">AM-OR11-026</strain>
    </source>
</reference>
<protein>
    <submittedName>
        <fullName evidence="1">Uncharacterized protein</fullName>
    </submittedName>
</protein>
<evidence type="ECO:0000313" key="2">
    <source>
        <dbReference type="Proteomes" id="UP000092154"/>
    </source>
</evidence>
<dbReference type="OrthoDB" id="10539695at2759"/>
<proteinExistence type="predicted"/>
<sequence length="102" mass="11453">MDFTVYDMDDIKDVSDVNDIEDDSTTNTLDSRLLTFTREIFKGQISEAEYEEATVDFPLVSIEFKCSFCFEHCLNPTQIGETDADAADGGSEDSKAILNVRH</sequence>
<dbReference type="EMBL" id="KV450095">
    <property type="protein sequence ID" value="OAX30672.1"/>
    <property type="molecule type" value="Genomic_DNA"/>
</dbReference>
<dbReference type="AlphaFoldDB" id="A0A1B7MDJ2"/>
<accession>A0A1B7MDJ2</accession>
<organism evidence="1 2">
    <name type="scientific">Rhizopogon vinicolor AM-OR11-026</name>
    <dbReference type="NCBI Taxonomy" id="1314800"/>
    <lineage>
        <taxon>Eukaryota</taxon>
        <taxon>Fungi</taxon>
        <taxon>Dikarya</taxon>
        <taxon>Basidiomycota</taxon>
        <taxon>Agaricomycotina</taxon>
        <taxon>Agaricomycetes</taxon>
        <taxon>Agaricomycetidae</taxon>
        <taxon>Boletales</taxon>
        <taxon>Suillineae</taxon>
        <taxon>Rhizopogonaceae</taxon>
        <taxon>Rhizopogon</taxon>
    </lineage>
</organism>
<keyword evidence="2" id="KW-1185">Reference proteome</keyword>
<gene>
    <name evidence="1" type="ORF">K503DRAFT_190412</name>
</gene>
<dbReference type="InParanoid" id="A0A1B7MDJ2"/>
<evidence type="ECO:0000313" key="1">
    <source>
        <dbReference type="EMBL" id="OAX30672.1"/>
    </source>
</evidence>
<dbReference type="Proteomes" id="UP000092154">
    <property type="component" value="Unassembled WGS sequence"/>
</dbReference>
<name>A0A1B7MDJ2_9AGAM</name>